<gene>
    <name evidence="3" type="ORF">BN1047_02904</name>
</gene>
<dbReference type="InterPro" id="IPR005325">
    <property type="entry name" value="DUF308_memb"/>
</dbReference>
<reference evidence="3" key="1">
    <citation type="submission" date="2014-05" db="EMBL/GenBank/DDBJ databases">
        <authorList>
            <person name="Urmite Genomes"/>
        </authorList>
    </citation>
    <scope>NUCLEOTIDE SEQUENCE</scope>
    <source>
        <strain evidence="3">DSM 44074</strain>
    </source>
</reference>
<dbReference type="PANTHER" id="PTHR34989:SF1">
    <property type="entry name" value="PROTEIN HDED"/>
    <property type="match status" value="1"/>
</dbReference>
<dbReference type="Pfam" id="PF03729">
    <property type="entry name" value="DUF308"/>
    <property type="match status" value="2"/>
</dbReference>
<reference evidence="3" key="2">
    <citation type="submission" date="2015-09" db="EMBL/GenBank/DDBJ databases">
        <title>Draft genome sequence of Mycobacterium neoaurum DSM 44074.</title>
        <authorList>
            <person name="Croce O."/>
            <person name="Robert C."/>
            <person name="Raoult D."/>
            <person name="Drancourt M."/>
        </authorList>
    </citation>
    <scope>NUCLEOTIDE SEQUENCE</scope>
    <source>
        <strain evidence="3">DSM 44074</strain>
    </source>
</reference>
<keyword evidence="2" id="KW-1133">Transmembrane helix</keyword>
<feature type="transmembrane region" description="Helical" evidence="2">
    <location>
        <begin position="12"/>
        <end position="34"/>
    </location>
</feature>
<feature type="transmembrane region" description="Helical" evidence="2">
    <location>
        <begin position="95"/>
        <end position="119"/>
    </location>
</feature>
<sequence>MQTPAPPSLLQHLWKSTLISGVLAAGLGIAVVAWPGISVLVAAIFFGAYLLVTGIAQVVFAFSLDVSAGGRVLLFISGAASVVLAVLAFRQLGSAVLLLAIWIGIGFIFRGVATAVSAISDPTLPARGWNIFLGVISLIAGIVVLAAPFESIGTLALVTGIWLIVIGVMEVVTALGIRSAWNRRDSVHGAPAAPASATETVAAEPAAPAAPTDPPTS</sequence>
<feature type="transmembrane region" description="Helical" evidence="2">
    <location>
        <begin position="131"/>
        <end position="149"/>
    </location>
</feature>
<evidence type="ECO:0000256" key="2">
    <source>
        <dbReference type="SAM" id="Phobius"/>
    </source>
</evidence>
<feature type="compositionally biased region" description="Low complexity" evidence="1">
    <location>
        <begin position="190"/>
        <end position="210"/>
    </location>
</feature>
<evidence type="ECO:0000313" key="3">
    <source>
        <dbReference type="EMBL" id="CDQ45017.1"/>
    </source>
</evidence>
<keyword evidence="2" id="KW-0812">Transmembrane</keyword>
<feature type="region of interest" description="Disordered" evidence="1">
    <location>
        <begin position="189"/>
        <end position="217"/>
    </location>
</feature>
<dbReference type="AlphaFoldDB" id="A0AAV2WM80"/>
<dbReference type="GO" id="GO:0005886">
    <property type="term" value="C:plasma membrane"/>
    <property type="evidence" value="ECO:0007669"/>
    <property type="project" value="TreeGrafter"/>
</dbReference>
<organism evidence="3 4">
    <name type="scientific">Mycolicibacterium neoaurum</name>
    <name type="common">Mycobacterium neoaurum</name>
    <dbReference type="NCBI Taxonomy" id="1795"/>
    <lineage>
        <taxon>Bacteria</taxon>
        <taxon>Bacillati</taxon>
        <taxon>Actinomycetota</taxon>
        <taxon>Actinomycetes</taxon>
        <taxon>Mycobacteriales</taxon>
        <taxon>Mycobacteriaceae</taxon>
        <taxon>Mycolicibacterium</taxon>
    </lineage>
</organism>
<evidence type="ECO:0000313" key="4">
    <source>
        <dbReference type="Proteomes" id="UP000028864"/>
    </source>
</evidence>
<dbReference type="PANTHER" id="PTHR34989">
    <property type="entry name" value="PROTEIN HDED"/>
    <property type="match status" value="1"/>
</dbReference>
<dbReference type="Proteomes" id="UP000028864">
    <property type="component" value="Unassembled WGS sequence"/>
</dbReference>
<keyword evidence="2" id="KW-0472">Membrane</keyword>
<dbReference type="EMBL" id="LK021338">
    <property type="protein sequence ID" value="CDQ45017.1"/>
    <property type="molecule type" value="Genomic_DNA"/>
</dbReference>
<protein>
    <submittedName>
        <fullName evidence="3">Integral membrane protein</fullName>
    </submittedName>
</protein>
<proteinExistence type="predicted"/>
<evidence type="ECO:0000256" key="1">
    <source>
        <dbReference type="SAM" id="MobiDB-lite"/>
    </source>
</evidence>
<feature type="transmembrane region" description="Helical" evidence="2">
    <location>
        <begin position="155"/>
        <end position="177"/>
    </location>
</feature>
<dbReference type="RefSeq" id="WP_191293607.1">
    <property type="nucleotide sequence ID" value="NZ_CP074376.1"/>
</dbReference>
<feature type="transmembrane region" description="Helical" evidence="2">
    <location>
        <begin position="72"/>
        <end position="89"/>
    </location>
</feature>
<accession>A0AAV2WM80</accession>
<name>A0AAV2WM80_MYCNE</name>
<dbReference type="InterPro" id="IPR052712">
    <property type="entry name" value="Acid_resist_chaperone_HdeD"/>
</dbReference>
<feature type="transmembrane region" description="Helical" evidence="2">
    <location>
        <begin position="40"/>
        <end position="60"/>
    </location>
</feature>